<dbReference type="EMBL" id="BMQD01000018">
    <property type="protein sequence ID" value="GGK86453.1"/>
    <property type="molecule type" value="Genomic_DNA"/>
</dbReference>
<name>A0AA37BKV8_9ACTN</name>
<evidence type="ECO:0000313" key="1">
    <source>
        <dbReference type="EMBL" id="GGK86453.1"/>
    </source>
</evidence>
<comment type="caution">
    <text evidence="1">The sequence shown here is derived from an EMBL/GenBank/DDBJ whole genome shotgun (WGS) entry which is preliminary data.</text>
</comment>
<evidence type="ECO:0000313" key="2">
    <source>
        <dbReference type="Proteomes" id="UP000627984"/>
    </source>
</evidence>
<protein>
    <submittedName>
        <fullName evidence="1">Uncharacterized protein</fullName>
    </submittedName>
</protein>
<accession>A0AA37BKV8</accession>
<reference evidence="1" key="2">
    <citation type="submission" date="2022-09" db="EMBL/GenBank/DDBJ databases">
        <authorList>
            <person name="Sun Q."/>
            <person name="Ohkuma M."/>
        </authorList>
    </citation>
    <scope>NUCLEOTIDE SEQUENCE</scope>
    <source>
        <strain evidence="1">JCM 3093</strain>
    </source>
</reference>
<organism evidence="1 2">
    <name type="scientific">Planomonospora parontospora</name>
    <dbReference type="NCBI Taxonomy" id="58119"/>
    <lineage>
        <taxon>Bacteria</taxon>
        <taxon>Bacillati</taxon>
        <taxon>Actinomycetota</taxon>
        <taxon>Actinomycetes</taxon>
        <taxon>Streptosporangiales</taxon>
        <taxon>Streptosporangiaceae</taxon>
        <taxon>Planomonospora</taxon>
    </lineage>
</organism>
<dbReference type="Proteomes" id="UP000627984">
    <property type="component" value="Unassembled WGS sequence"/>
</dbReference>
<dbReference type="AlphaFoldDB" id="A0AA37BKV8"/>
<reference evidence="1" key="1">
    <citation type="journal article" date="2014" name="Int. J. Syst. Evol. Microbiol.">
        <title>Complete genome sequence of Corynebacterium casei LMG S-19264T (=DSM 44701T), isolated from a smear-ripened cheese.</title>
        <authorList>
            <consortium name="US DOE Joint Genome Institute (JGI-PGF)"/>
            <person name="Walter F."/>
            <person name="Albersmeier A."/>
            <person name="Kalinowski J."/>
            <person name="Ruckert C."/>
        </authorList>
    </citation>
    <scope>NUCLEOTIDE SEQUENCE</scope>
    <source>
        <strain evidence="1">JCM 3093</strain>
    </source>
</reference>
<proteinExistence type="predicted"/>
<gene>
    <name evidence="1" type="ORF">GCM10010126_52140</name>
</gene>
<sequence length="149" mass="15565">MPDPRRPYLTGLTDAEWAPLELSAAGRGALAADLASAPELAADLASAPELASAAELAADLGTAPPERPRWCLDLGARRTRVRSGCRSMTPSSEEHARRAWSVAFPGSAERGSGVEVRRGEQACERVGGPVVPPLMGPSAVVDEQVVGLR</sequence>